<reference evidence="1 2" key="1">
    <citation type="journal article" date="2022" name="bioRxiv">
        <title>The genome of the oomycete Peronosclerospora sorghi, a cosmopolitan pathogen of maize and sorghum, is inflated with dispersed pseudogenes.</title>
        <authorList>
            <person name="Fletcher K."/>
            <person name="Martin F."/>
            <person name="Isakeit T."/>
            <person name="Cavanaugh K."/>
            <person name="Magill C."/>
            <person name="Michelmore R."/>
        </authorList>
    </citation>
    <scope>NUCLEOTIDE SEQUENCE [LARGE SCALE GENOMIC DNA]</scope>
    <source>
        <strain evidence="1">P6</strain>
    </source>
</reference>
<accession>A0ACC0WLN4</accession>
<gene>
    <name evidence="1" type="ORF">PsorP6_011514</name>
</gene>
<keyword evidence="2" id="KW-1185">Reference proteome</keyword>
<comment type="caution">
    <text evidence="1">The sequence shown here is derived from an EMBL/GenBank/DDBJ whole genome shotgun (WGS) entry which is preliminary data.</text>
</comment>
<dbReference type="Proteomes" id="UP001163321">
    <property type="component" value="Chromosome 12"/>
</dbReference>
<evidence type="ECO:0000313" key="1">
    <source>
        <dbReference type="EMBL" id="KAI9918934.1"/>
    </source>
</evidence>
<proteinExistence type="predicted"/>
<sequence length="2838" mass="322754">MKDAQLLNEIFRFKHKRPSDCQGASMCDSLAAWFAYFVRELEAVEAPTVPCSRLEPLADDRVVSAAVFSVHEVEVLEKVAQGLRATSDRYKRGDVWFDPWLPEYGCVLQRYQLNATTVQLEVVAILTAQDSIHCVDLDMDLEAKFSVAFTSKLRKAQNVKGSKRNAANNDLGHQKTPQFIAAVVKRTANSLIKKEFGHDTVNKKAAPGGGTTDVGLHTGGRARDTCWPVVQAAIAHNLCCGQGLFRKVMVAIQMNTLQQAVSAVESDITQISVNDGCVCVDDLFYMLEVNVQSIVELLEDGYDVSILEKKCGVLRSNIDGFVDILNRRTAEKYVMPECTELQEVSKLGCRISMPSLKTSNDFNSLETQEHRHRRALRNLEGCSFSLTKSCTLEKLLAWGESNNAPASCKLILMLRTFETAMFERALVLNDASSTFGESDSVEDVQTLVTMYQHVSTSWRKLPRMTSVLDVEQRSREMLVMWIAFCLVHQKCVKEIPLCAQYKIALEWKNFKVAVLSDAGAISALQHVAQYIRTWNNSTRGPPLFHLSKQAPTFEFAKCFGMERDEIIAVYEREVATWEVRVRGKWRDVEEKKQKAATLRKAIAGLKEKLLSKKNLLADEEARLSDYYWRKSHLKAKLEAKIESIEEDIDSNEATLEKTLIVPPYLVRPLPPTKSDAIQVIFMLMMPRKIEITGNLCVAAQRSLAPAMATPEMEELPSLSPTTWEQFYCEYAPEQVIQTFGKVFTVNPGPFSLPRSYGPRTVDDLKSLSQYRCVCVWDPTLSGSALTWTDSFGVKLDPFNATQASIVDSYIERLPQSAGHMQWMNAWPGEGETRGNMVYAYLHQKPADFEKEAFIDLGSLRVYPNQQYRKLQWALLDDVFPWSNCCVEIIVRQSLYQAGVLTDELHPQFLWKTDMFKSEDGLQRFCDTLEIIASKLKQTPRNFGSIPLFSELAGFVSQYSDDAQEIVKMFAGMARAWAENARVEYMEESSPFRIAEIRQKECVLYGFALLSYSLGPWDIETVQEVCELIVLFRTSFICASINVKASELMIRTESMVIEVMSNRISELVTFVTSGNTSTVLSSLVHLVNSTSPEKLEWIEVSELVQDGGGQFGSCFEAFDASMNVHYSVNLFSGIVLTDGFAAGGLPPAIRQHKRFVSLFGHCNFEVFSTNGGLRTERKYFDRLYDFALVDDELFVQELTAEPSGAITRTLQLCSTGWVKSLTENFPVQLRKLYSHWYWVEQHCVLFRPKLATCRNVLFVATFDDCGALECFKVSFNDSKRPYQEILSCLHDYDRFVKNEQSLLNLFAVLAKLEHIQFLYPLQSPQGILKVELPRFKMMFHLNDMMQLESEEHKGFVLASEQQFDDFLPRFSRYLVLTLRDKTDPTQSETRVLVPVGSVEESFDGMIDIGIPCKASNLIDVACYDIHRRLKTFETETIGARLQLAAVCARAGTTMPCGRLKMTGEEAAIQLLRACRPSRPFSESERDMLLSICKLGYREPAIKILVGKLLTEAERLAFLFDQPQRMDMAKTGSMDEKSEYREMCARRVQRNPLRSQFQRDEEMRALGHVQHASVSSFAGEVALCDSLPLAEDYVKSFETKLRLLLRLESSEAKEIPPFPLLSSSENAMSIGMLQELQRSWNTYQLHFEPELKTKAHMLLGSFRTLLTEVSFRRDEMETYVRNSILTATNNRRDRLLKLINYLPLVTVSDIVRCAFDKETLYALAPTLSEKAREVVTKAVIMYLELCVLEDKVERLIWITSRRGEMSEAQLIEELKNVREWESKEYPYWLAFEVEGRLQIRHEQFVIARHLIDHPGTVCQLNMGRGKTRVILPMLFLHFTQSRCPRVLRAHFLSPLLSEAQQFMHRYLSATSARLGIFEQPFHRQIDLSRRRLAFIRDSLEELKTFGGIQMVAPEHRMSLELKRFELGDDGPVAQLLDEILDSDQFVDILDECDALLHHKYRLVYAVGTPIQLGNGEERWMAAQALLRVVADKSACPRVHQVLQDPHVSCYSPDYATRFGAYKGIRLKAVVKGTEELRNQLKVALVLDLIDSTSFDLMWLNTIGQGAAARDALVRAMTNSSLSLHEALGEHTTKLTPYMTQLLALRGLVAFGVFEHCLEKRYCVEFGLPIPGTRPKKLAIPFRAADVPSERSEFSHPDVCIVLTLLAYYHNGLTHDEVQSTFERLLRLDISKQEHEYSRWFESVKIRLTAEEHAALCNVRHLSLADTRQLEMLCRVYSFCMEAINFYLNTCVFPRDTQQYPQRLARTAWNLAAGPHNLGFSGTNDNHRLLPLTVTQHEPEEPALLGTNGKMIDKLVHMTHGYEVIPPRLERTSIPWQSLLLYAIDKRAQALIDTGALLAGVTNDQAAKFLLKQPAFAFAGVTYYDSRKEFNCWMIAEKTQQITVPLKKASMLEKETFVIFDEARSRGSDMKLLPDAAAVLTLGSKLTKDKLMQGAGRMRQLGCNQTLWIASFEEVAQSMVQTCGKRELSVVDVLNWVMDNTKAEAVRGLLEWASNGLHFRTTQLHPEKEVVDDNWSLETLYQEKIRQDKIAQVIEWKARHDFKDAADGLVDHICRRGFMYGLDDEVCVTSHTDECEQELHVEEEVQQEEEMEVIKCMPVKEKRWEYKRILAAKTVADLTGVVKVLDMKSFLRQAVAPKEMARVARIKSCLFGTENFFATIETQHLVNGMNTFLRVIDVALMFENGQVLLVSECEADHILGLLWSSRDQLEKSSFCFVNLAFAWEKAGRDTKLDDVSLALGCHLNRTLPLVPTVACKLYNGDTTLSEAQNVTLESTYRYLLGRLAQREATLSNFVQSRGNSHKWTRSFLHKLCRRMDIEDCV</sequence>
<organism evidence="1 2">
    <name type="scientific">Peronosclerospora sorghi</name>
    <dbReference type="NCBI Taxonomy" id="230839"/>
    <lineage>
        <taxon>Eukaryota</taxon>
        <taxon>Sar</taxon>
        <taxon>Stramenopiles</taxon>
        <taxon>Oomycota</taxon>
        <taxon>Peronosporomycetes</taxon>
        <taxon>Peronosporales</taxon>
        <taxon>Peronosporaceae</taxon>
        <taxon>Peronosclerospora</taxon>
    </lineage>
</organism>
<evidence type="ECO:0000313" key="2">
    <source>
        <dbReference type="Proteomes" id="UP001163321"/>
    </source>
</evidence>
<name>A0ACC0WLN4_9STRA</name>
<protein>
    <submittedName>
        <fullName evidence="1">Uncharacterized protein</fullName>
    </submittedName>
</protein>
<dbReference type="EMBL" id="CM047591">
    <property type="protein sequence ID" value="KAI9918934.1"/>
    <property type="molecule type" value="Genomic_DNA"/>
</dbReference>